<dbReference type="EMBL" id="LAZR01040350">
    <property type="protein sequence ID" value="KKL14709.1"/>
    <property type="molecule type" value="Genomic_DNA"/>
</dbReference>
<sequence>EIEYKENQLEKGIIEKNESTLYNLASFPKDEVKPRFVLDIEISMMKQMLIEKEESLKIMKELEKENGNKPS</sequence>
<name>A0A0F9AYM3_9ZZZZ</name>
<reference evidence="1" key="1">
    <citation type="journal article" date="2015" name="Nature">
        <title>Complex archaea that bridge the gap between prokaryotes and eukaryotes.</title>
        <authorList>
            <person name="Spang A."/>
            <person name="Saw J.H."/>
            <person name="Jorgensen S.L."/>
            <person name="Zaremba-Niedzwiedzka K."/>
            <person name="Martijn J."/>
            <person name="Lind A.E."/>
            <person name="van Eijk R."/>
            <person name="Schleper C."/>
            <person name="Guy L."/>
            <person name="Ettema T.J."/>
        </authorList>
    </citation>
    <scope>NUCLEOTIDE SEQUENCE</scope>
</reference>
<protein>
    <submittedName>
        <fullName evidence="1">Uncharacterized protein</fullName>
    </submittedName>
</protein>
<gene>
    <name evidence="1" type="ORF">LCGC14_2512950</name>
</gene>
<dbReference type="AlphaFoldDB" id="A0A0F9AYM3"/>
<comment type="caution">
    <text evidence="1">The sequence shown here is derived from an EMBL/GenBank/DDBJ whole genome shotgun (WGS) entry which is preliminary data.</text>
</comment>
<organism evidence="1">
    <name type="scientific">marine sediment metagenome</name>
    <dbReference type="NCBI Taxonomy" id="412755"/>
    <lineage>
        <taxon>unclassified sequences</taxon>
        <taxon>metagenomes</taxon>
        <taxon>ecological metagenomes</taxon>
    </lineage>
</organism>
<evidence type="ECO:0000313" key="1">
    <source>
        <dbReference type="EMBL" id="KKL14709.1"/>
    </source>
</evidence>
<proteinExistence type="predicted"/>
<accession>A0A0F9AYM3</accession>
<feature type="non-terminal residue" evidence="1">
    <location>
        <position position="1"/>
    </location>
</feature>